<proteinExistence type="predicted"/>
<keyword evidence="2" id="KW-1185">Reference proteome</keyword>
<evidence type="ECO:0000313" key="2">
    <source>
        <dbReference type="Proteomes" id="UP000054248"/>
    </source>
</evidence>
<evidence type="ECO:0000313" key="1">
    <source>
        <dbReference type="EMBL" id="KIO24654.1"/>
    </source>
</evidence>
<accession>A0A0C3QGK4</accession>
<organism evidence="1 2">
    <name type="scientific">Tulasnella calospora MUT 4182</name>
    <dbReference type="NCBI Taxonomy" id="1051891"/>
    <lineage>
        <taxon>Eukaryota</taxon>
        <taxon>Fungi</taxon>
        <taxon>Dikarya</taxon>
        <taxon>Basidiomycota</taxon>
        <taxon>Agaricomycotina</taxon>
        <taxon>Agaricomycetes</taxon>
        <taxon>Cantharellales</taxon>
        <taxon>Tulasnellaceae</taxon>
        <taxon>Tulasnella</taxon>
    </lineage>
</organism>
<protein>
    <submittedName>
        <fullName evidence="1">Uncharacterized protein</fullName>
    </submittedName>
</protein>
<dbReference type="AlphaFoldDB" id="A0A0C3QGK4"/>
<name>A0A0C3QGK4_9AGAM</name>
<dbReference type="EMBL" id="KN823057">
    <property type="protein sequence ID" value="KIO24654.1"/>
    <property type="molecule type" value="Genomic_DNA"/>
</dbReference>
<reference evidence="1 2" key="1">
    <citation type="submission" date="2014-04" db="EMBL/GenBank/DDBJ databases">
        <authorList>
            <consortium name="DOE Joint Genome Institute"/>
            <person name="Kuo A."/>
            <person name="Girlanda M."/>
            <person name="Perotto S."/>
            <person name="Kohler A."/>
            <person name="Nagy L.G."/>
            <person name="Floudas D."/>
            <person name="Copeland A."/>
            <person name="Barry K.W."/>
            <person name="Cichocki N."/>
            <person name="Veneault-Fourrey C."/>
            <person name="LaButti K."/>
            <person name="Lindquist E.A."/>
            <person name="Lipzen A."/>
            <person name="Lundell T."/>
            <person name="Morin E."/>
            <person name="Murat C."/>
            <person name="Sun H."/>
            <person name="Tunlid A."/>
            <person name="Henrissat B."/>
            <person name="Grigoriev I.V."/>
            <person name="Hibbett D.S."/>
            <person name="Martin F."/>
            <person name="Nordberg H.P."/>
            <person name="Cantor M.N."/>
            <person name="Hua S.X."/>
        </authorList>
    </citation>
    <scope>NUCLEOTIDE SEQUENCE [LARGE SCALE GENOMIC DNA]</scope>
    <source>
        <strain evidence="1 2">MUT 4182</strain>
    </source>
</reference>
<reference evidence="2" key="2">
    <citation type="submission" date="2015-01" db="EMBL/GenBank/DDBJ databases">
        <title>Evolutionary Origins and Diversification of the Mycorrhizal Mutualists.</title>
        <authorList>
            <consortium name="DOE Joint Genome Institute"/>
            <consortium name="Mycorrhizal Genomics Consortium"/>
            <person name="Kohler A."/>
            <person name="Kuo A."/>
            <person name="Nagy L.G."/>
            <person name="Floudas D."/>
            <person name="Copeland A."/>
            <person name="Barry K.W."/>
            <person name="Cichocki N."/>
            <person name="Veneault-Fourrey C."/>
            <person name="LaButti K."/>
            <person name="Lindquist E.A."/>
            <person name="Lipzen A."/>
            <person name="Lundell T."/>
            <person name="Morin E."/>
            <person name="Murat C."/>
            <person name="Riley R."/>
            <person name="Ohm R."/>
            <person name="Sun H."/>
            <person name="Tunlid A."/>
            <person name="Henrissat B."/>
            <person name="Grigoriev I.V."/>
            <person name="Hibbett D.S."/>
            <person name="Martin F."/>
        </authorList>
    </citation>
    <scope>NUCLEOTIDE SEQUENCE [LARGE SCALE GENOMIC DNA]</scope>
    <source>
        <strain evidence="2">MUT 4182</strain>
    </source>
</reference>
<gene>
    <name evidence="1" type="ORF">M407DRAFT_99253</name>
</gene>
<sequence>MPTHRPTNVYIDVLAHYCGKPRRCRSTIQRSGVGIVSVTIPKVFYTVVVI</sequence>
<dbReference type="HOGENOM" id="CLU_3126101_0_0_1"/>
<dbReference type="Proteomes" id="UP000054248">
    <property type="component" value="Unassembled WGS sequence"/>
</dbReference>